<accession>A0A149PYF6</accession>
<dbReference type="STRING" id="1399968.CI15_07670"/>
<name>A0A149PYF6_9BURK</name>
<dbReference type="PROSITE" id="PS50104">
    <property type="entry name" value="TIR"/>
    <property type="match status" value="1"/>
</dbReference>
<keyword evidence="3" id="KW-1185">Reference proteome</keyword>
<evidence type="ECO:0000313" key="3">
    <source>
        <dbReference type="Proteomes" id="UP000075613"/>
    </source>
</evidence>
<dbReference type="InterPro" id="IPR045475">
    <property type="entry name" value="iSTAND"/>
</dbReference>
<reference evidence="2 3" key="1">
    <citation type="journal article" date="2015" name="Int. J. Syst. Evol. Microbiol.">
        <title>Burkholderia monticola sp. nov., isolated from mountain soil.</title>
        <authorList>
            <person name="Baek I."/>
            <person name="Seo B."/>
            <person name="Lee I."/>
            <person name="Yi H."/>
            <person name="Chun J."/>
        </authorList>
    </citation>
    <scope>NUCLEOTIDE SEQUENCE [LARGE SCALE GENOMIC DNA]</scope>
    <source>
        <strain evidence="2 3">JC2948</strain>
    </source>
</reference>
<dbReference type="GO" id="GO:0007165">
    <property type="term" value="P:signal transduction"/>
    <property type="evidence" value="ECO:0007669"/>
    <property type="project" value="InterPro"/>
</dbReference>
<comment type="caution">
    <text evidence="2">The sequence shown here is derived from an EMBL/GenBank/DDBJ whole genome shotgun (WGS) entry which is preliminary data.</text>
</comment>
<sequence length="457" mass="52011">MPDLFVSYASANEALVRQRLEPLRNRGFEIWFAPDCGTIPGGTDYADQIVRAIGSCKALLLMATSQAFDSDQVSRELEIALNVKKLAVIPLMLQENLEPPPSFQFRLSLLQYIRAISESGPWIEAVETALRHHGIVPRTYEKRRERPVDSNILPYFADRDTQEQIVIEKLTEHLKHAPHRPIVFVVHGTEQQCCDGFVDRLVDDAIPTCLASQKNSTELNKKLVRWPERSDEKSDAGKRAQMYRRSLLKRLELPLTYDDVELMRHIGKLKQPISVTSIVSPDSWQEDEAELLAATIKAWGALPDVPAPSQPVIVLMCISYHEETPSMLSRIFFKGSARDPLHSWSKNIEALDGEQVRVYVLPQLTSLSLGDAEDWVREVLRPNDPERVKVMVRAIFRSPRKEAEQQIRALLTGPPVERLIGQLDVILKHRDKGQRLPMEPLSLVFRSFLGDDVRRIL</sequence>
<evidence type="ECO:0000259" key="1">
    <source>
        <dbReference type="PROSITE" id="PS50104"/>
    </source>
</evidence>
<evidence type="ECO:0000313" key="2">
    <source>
        <dbReference type="EMBL" id="KXU90039.1"/>
    </source>
</evidence>
<dbReference type="Pfam" id="PF19995">
    <property type="entry name" value="iSTAND"/>
    <property type="match status" value="1"/>
</dbReference>
<dbReference type="Gene3D" id="3.40.50.10140">
    <property type="entry name" value="Toll/interleukin-1 receptor homology (TIR) domain"/>
    <property type="match status" value="1"/>
</dbReference>
<dbReference type="OrthoDB" id="8901866at2"/>
<gene>
    <name evidence="2" type="ORF">CI15_07670</name>
</gene>
<dbReference type="EMBL" id="LRBG01000004">
    <property type="protein sequence ID" value="KXU90039.1"/>
    <property type="molecule type" value="Genomic_DNA"/>
</dbReference>
<protein>
    <recommendedName>
        <fullName evidence="1">TIR domain-containing protein</fullName>
    </recommendedName>
</protein>
<dbReference type="InterPro" id="IPR000157">
    <property type="entry name" value="TIR_dom"/>
</dbReference>
<dbReference type="Pfam" id="PF13676">
    <property type="entry name" value="TIR_2"/>
    <property type="match status" value="1"/>
</dbReference>
<dbReference type="Proteomes" id="UP000075613">
    <property type="component" value="Unassembled WGS sequence"/>
</dbReference>
<dbReference type="AlphaFoldDB" id="A0A149PYF6"/>
<feature type="domain" description="TIR" evidence="1">
    <location>
        <begin position="1"/>
        <end position="164"/>
    </location>
</feature>
<dbReference type="SUPFAM" id="SSF52200">
    <property type="entry name" value="Toll/Interleukin receptor TIR domain"/>
    <property type="match status" value="1"/>
</dbReference>
<dbReference type="RefSeq" id="WP_062125776.1">
    <property type="nucleotide sequence ID" value="NZ_LRBG01000004.1"/>
</dbReference>
<proteinExistence type="predicted"/>
<dbReference type="InterPro" id="IPR035897">
    <property type="entry name" value="Toll_tir_struct_dom_sf"/>
</dbReference>
<organism evidence="2 3">
    <name type="scientific">Paraburkholderia monticola</name>
    <dbReference type="NCBI Taxonomy" id="1399968"/>
    <lineage>
        <taxon>Bacteria</taxon>
        <taxon>Pseudomonadati</taxon>
        <taxon>Pseudomonadota</taxon>
        <taxon>Betaproteobacteria</taxon>
        <taxon>Burkholderiales</taxon>
        <taxon>Burkholderiaceae</taxon>
        <taxon>Paraburkholderia</taxon>
    </lineage>
</organism>